<protein>
    <recommendedName>
        <fullName evidence="3">HTH araC/xylS-type domain-containing protein</fullName>
    </recommendedName>
</protein>
<evidence type="ECO:0000313" key="2">
    <source>
        <dbReference type="Proteomes" id="UP001155240"/>
    </source>
</evidence>
<keyword evidence="2" id="KW-1185">Reference proteome</keyword>
<gene>
    <name evidence="1" type="ORF">NB037_10365</name>
</gene>
<dbReference type="Gene3D" id="1.10.10.60">
    <property type="entry name" value="Homeodomain-like"/>
    <property type="match status" value="1"/>
</dbReference>
<name>A0A9X2DY55_9MICO</name>
<dbReference type="Proteomes" id="UP001155240">
    <property type="component" value="Unassembled WGS sequence"/>
</dbReference>
<evidence type="ECO:0008006" key="3">
    <source>
        <dbReference type="Google" id="ProtNLM"/>
    </source>
</evidence>
<organism evidence="1 2">
    <name type="scientific">Rathayibacter rubneri</name>
    <dbReference type="NCBI Taxonomy" id="2950106"/>
    <lineage>
        <taxon>Bacteria</taxon>
        <taxon>Bacillati</taxon>
        <taxon>Actinomycetota</taxon>
        <taxon>Actinomycetes</taxon>
        <taxon>Micrococcales</taxon>
        <taxon>Microbacteriaceae</taxon>
        <taxon>Rathayibacter</taxon>
    </lineage>
</organism>
<dbReference type="AlphaFoldDB" id="A0A9X2DY55"/>
<dbReference type="RefSeq" id="WP_251945579.1">
    <property type="nucleotide sequence ID" value="NZ_JAMRYM010000038.1"/>
</dbReference>
<dbReference type="EMBL" id="JAMRYM010000038">
    <property type="protein sequence ID" value="MCM6762819.1"/>
    <property type="molecule type" value="Genomic_DNA"/>
</dbReference>
<proteinExistence type="predicted"/>
<sequence length="299" mass="32496">MDSRPVERTTIERGVTRRDQDARIWLGRLGLEARPSGPLRVVADVLRSGSFDVMRVWHTPGRLHRTAPAGSGVRLLIPLEGEIVVQPDDPSALEVLVRVGCIAFLRRSHSFTIVTDAPSARIEIALESPMLGLLDWDDTGALVTEADGAGRGILLSTVNATFGSALDAESPAFPLVRAAVEQLTGAVLATSLPRERTETVHTRALALIAAMSTDAGLSVHEVSERLGVPKRTLQRVFAANGTTVFNEIRRARLATARAVLGDLSTPPAHGHALSGYLRSQRLQRDLRRLEPEQLEQREQ</sequence>
<evidence type="ECO:0000313" key="1">
    <source>
        <dbReference type="EMBL" id="MCM6762819.1"/>
    </source>
</evidence>
<accession>A0A9X2DY55</accession>
<comment type="caution">
    <text evidence="1">The sequence shown here is derived from an EMBL/GenBank/DDBJ whole genome shotgun (WGS) entry which is preliminary data.</text>
</comment>
<reference evidence="1" key="1">
    <citation type="submission" date="2022-06" db="EMBL/GenBank/DDBJ databases">
        <title>Whole genome shotgun sequencing (WGS) of Rathayibacter sp. ZW T2_19, isolated from stored onions (Allium cepa).</title>
        <authorList>
            <person name="Stoll D.A."/>
            <person name="Huch M."/>
        </authorList>
    </citation>
    <scope>NUCLEOTIDE SEQUENCE</scope>
    <source>
        <strain evidence="1">ZW T2_19</strain>
    </source>
</reference>